<dbReference type="OrthoDB" id="9785923at2"/>
<dbReference type="Proteomes" id="UP000192448">
    <property type="component" value="Unassembled WGS sequence"/>
</dbReference>
<dbReference type="AlphaFoldDB" id="A0A1X0B737"/>
<dbReference type="PANTHER" id="PTHR40469">
    <property type="entry name" value="SECRETED GLYCOSYL HYDROLASE"/>
    <property type="match status" value="1"/>
</dbReference>
<protein>
    <recommendedName>
        <fullName evidence="1">ThuA-like domain-containing protein</fullName>
    </recommendedName>
</protein>
<evidence type="ECO:0000313" key="2">
    <source>
        <dbReference type="EMBL" id="ORA38144.1"/>
    </source>
</evidence>
<evidence type="ECO:0000313" key="3">
    <source>
        <dbReference type="Proteomes" id="UP000192448"/>
    </source>
</evidence>
<accession>A0A1X0B737</accession>
<dbReference type="STRING" id="1927124.BST13_05990"/>
<dbReference type="InterPro" id="IPR029062">
    <property type="entry name" value="Class_I_gatase-like"/>
</dbReference>
<organism evidence="2 3">
    <name type="scientific">Mycobacterium aquaticum</name>
    <dbReference type="NCBI Taxonomy" id="1927124"/>
    <lineage>
        <taxon>Bacteria</taxon>
        <taxon>Bacillati</taxon>
        <taxon>Actinomycetota</taxon>
        <taxon>Actinomycetes</taxon>
        <taxon>Mycobacteriales</taxon>
        <taxon>Mycobacteriaceae</taxon>
        <taxon>Mycobacterium</taxon>
    </lineage>
</organism>
<dbReference type="Gene3D" id="3.40.50.880">
    <property type="match status" value="1"/>
</dbReference>
<feature type="domain" description="ThuA-like" evidence="1">
    <location>
        <begin position="3"/>
        <end position="216"/>
    </location>
</feature>
<dbReference type="RefSeq" id="WP_083161658.1">
    <property type="nucleotide sequence ID" value="NZ_MVHF01000004.1"/>
</dbReference>
<dbReference type="PANTHER" id="PTHR40469:SF2">
    <property type="entry name" value="GALACTOSE-BINDING DOMAIN-LIKE SUPERFAMILY PROTEIN"/>
    <property type="match status" value="1"/>
</dbReference>
<comment type="caution">
    <text evidence="2">The sequence shown here is derived from an EMBL/GenBank/DDBJ whole genome shotgun (WGS) entry which is preliminary data.</text>
</comment>
<keyword evidence="3" id="KW-1185">Reference proteome</keyword>
<gene>
    <name evidence="2" type="ORF">BST13_05990</name>
</gene>
<dbReference type="Pfam" id="PF06283">
    <property type="entry name" value="ThuA"/>
    <property type="match status" value="1"/>
</dbReference>
<sequence>MTRVLYLYGGWPGHNPYGVSDWAKGLFAELGFAVEESNDIFTLDRDLTAYDLIACNWNNAMLSEGLTASQESHLLGAVEQGTGFVAWHGAGAAFRTSVKYHWLIGADVLDHPAGEGVKHPYQLRIVDKEHEITSGVTNFDVASEQYYMNVDPRVHVLADTVFDGEHIAWIDGQRMPQIWTNRWGLGRVYYNAIGHYIEDLEHPAVTRLMKQGFAWAARSNEIR</sequence>
<reference evidence="2 3" key="1">
    <citation type="submission" date="2017-02" db="EMBL/GenBank/DDBJ databases">
        <title>The new phylogeny of genus Mycobacterium.</title>
        <authorList>
            <person name="Tortoli E."/>
            <person name="Trovato A."/>
            <person name="Cirillo D.M."/>
        </authorList>
    </citation>
    <scope>NUCLEOTIDE SEQUENCE [LARGE SCALE GENOMIC DNA]</scope>
    <source>
        <strain evidence="2 3">RW6</strain>
    </source>
</reference>
<dbReference type="InterPro" id="IPR029010">
    <property type="entry name" value="ThuA-like"/>
</dbReference>
<dbReference type="SUPFAM" id="SSF52317">
    <property type="entry name" value="Class I glutamine amidotransferase-like"/>
    <property type="match status" value="1"/>
</dbReference>
<evidence type="ECO:0000259" key="1">
    <source>
        <dbReference type="Pfam" id="PF06283"/>
    </source>
</evidence>
<name>A0A1X0B737_9MYCO</name>
<proteinExistence type="predicted"/>
<dbReference type="EMBL" id="MVHF01000004">
    <property type="protein sequence ID" value="ORA38144.1"/>
    <property type="molecule type" value="Genomic_DNA"/>
</dbReference>